<evidence type="ECO:0000256" key="3">
    <source>
        <dbReference type="ARBA" id="ARBA00022827"/>
    </source>
</evidence>
<dbReference type="PRINTS" id="PR00420">
    <property type="entry name" value="RNGMNOXGNASE"/>
</dbReference>
<protein>
    <submittedName>
        <fullName evidence="7">FAD/NAD P-binding domain-containing protein</fullName>
    </submittedName>
</protein>
<dbReference type="SUPFAM" id="SSF51905">
    <property type="entry name" value="FAD/NAD(P)-binding domain"/>
    <property type="match status" value="1"/>
</dbReference>
<keyword evidence="4" id="KW-0560">Oxidoreductase</keyword>
<dbReference type="InterPro" id="IPR050816">
    <property type="entry name" value="Flavin-dep_Halogenase_NPB"/>
</dbReference>
<proteinExistence type="inferred from homology"/>
<comment type="similarity">
    <text evidence="1">Belongs to the flavin-dependent halogenase family.</text>
</comment>
<gene>
    <name evidence="7" type="ORF">GLOTRDRAFT_64362</name>
</gene>
<evidence type="ECO:0000313" key="8">
    <source>
        <dbReference type="Proteomes" id="UP000030669"/>
    </source>
</evidence>
<name>S7PYD2_GLOTA</name>
<dbReference type="GO" id="GO:0071949">
    <property type="term" value="F:FAD binding"/>
    <property type="evidence" value="ECO:0007669"/>
    <property type="project" value="InterPro"/>
</dbReference>
<accession>S7PYD2</accession>
<evidence type="ECO:0000313" key="7">
    <source>
        <dbReference type="EMBL" id="EPQ52656.1"/>
    </source>
</evidence>
<feature type="non-terminal residue" evidence="7">
    <location>
        <position position="416"/>
    </location>
</feature>
<feature type="domain" description="FAD-binding" evidence="6">
    <location>
        <begin position="8"/>
        <end position="350"/>
    </location>
</feature>
<dbReference type="HOGENOM" id="CLU_024648_4_2_1"/>
<keyword evidence="2" id="KW-0285">Flavoprotein</keyword>
<dbReference type="Proteomes" id="UP000030669">
    <property type="component" value="Unassembled WGS sequence"/>
</dbReference>
<dbReference type="eggNOG" id="ENOG502QW6Y">
    <property type="taxonomic scope" value="Eukaryota"/>
</dbReference>
<dbReference type="KEGG" id="gtr:GLOTRDRAFT_64362"/>
<reference evidence="7 8" key="1">
    <citation type="journal article" date="2012" name="Science">
        <title>The Paleozoic origin of enzymatic lignin decomposition reconstructed from 31 fungal genomes.</title>
        <authorList>
            <person name="Floudas D."/>
            <person name="Binder M."/>
            <person name="Riley R."/>
            <person name="Barry K."/>
            <person name="Blanchette R.A."/>
            <person name="Henrissat B."/>
            <person name="Martinez A.T."/>
            <person name="Otillar R."/>
            <person name="Spatafora J.W."/>
            <person name="Yadav J.S."/>
            <person name="Aerts A."/>
            <person name="Benoit I."/>
            <person name="Boyd A."/>
            <person name="Carlson A."/>
            <person name="Copeland A."/>
            <person name="Coutinho P.M."/>
            <person name="de Vries R.P."/>
            <person name="Ferreira P."/>
            <person name="Findley K."/>
            <person name="Foster B."/>
            <person name="Gaskell J."/>
            <person name="Glotzer D."/>
            <person name="Gorecki P."/>
            <person name="Heitman J."/>
            <person name="Hesse C."/>
            <person name="Hori C."/>
            <person name="Igarashi K."/>
            <person name="Jurgens J.A."/>
            <person name="Kallen N."/>
            <person name="Kersten P."/>
            <person name="Kohler A."/>
            <person name="Kuees U."/>
            <person name="Kumar T.K.A."/>
            <person name="Kuo A."/>
            <person name="LaButti K."/>
            <person name="Larrondo L.F."/>
            <person name="Lindquist E."/>
            <person name="Ling A."/>
            <person name="Lombard V."/>
            <person name="Lucas S."/>
            <person name="Lundell T."/>
            <person name="Martin R."/>
            <person name="McLaughlin D.J."/>
            <person name="Morgenstern I."/>
            <person name="Morin E."/>
            <person name="Murat C."/>
            <person name="Nagy L.G."/>
            <person name="Nolan M."/>
            <person name="Ohm R.A."/>
            <person name="Patyshakuliyeva A."/>
            <person name="Rokas A."/>
            <person name="Ruiz-Duenas F.J."/>
            <person name="Sabat G."/>
            <person name="Salamov A."/>
            <person name="Samejima M."/>
            <person name="Schmutz J."/>
            <person name="Slot J.C."/>
            <person name="St John F."/>
            <person name="Stenlid J."/>
            <person name="Sun H."/>
            <person name="Sun S."/>
            <person name="Syed K."/>
            <person name="Tsang A."/>
            <person name="Wiebenga A."/>
            <person name="Young D."/>
            <person name="Pisabarro A."/>
            <person name="Eastwood D.C."/>
            <person name="Martin F."/>
            <person name="Cullen D."/>
            <person name="Grigoriev I.V."/>
            <person name="Hibbett D.S."/>
        </authorList>
    </citation>
    <scope>NUCLEOTIDE SEQUENCE [LARGE SCALE GENOMIC DNA]</scope>
    <source>
        <strain evidence="7 8">ATCC 11539</strain>
    </source>
</reference>
<dbReference type="InterPro" id="IPR002938">
    <property type="entry name" value="FAD-bd"/>
</dbReference>
<dbReference type="RefSeq" id="XP_007868938.1">
    <property type="nucleotide sequence ID" value="XM_007870747.1"/>
</dbReference>
<dbReference type="GeneID" id="19307605"/>
<dbReference type="EMBL" id="KB469307">
    <property type="protein sequence ID" value="EPQ52656.1"/>
    <property type="molecule type" value="Genomic_DNA"/>
</dbReference>
<dbReference type="PANTHER" id="PTHR43747">
    <property type="entry name" value="FAD-BINDING PROTEIN"/>
    <property type="match status" value="1"/>
</dbReference>
<keyword evidence="3" id="KW-0274">FAD</keyword>
<dbReference type="GO" id="GO:0140907">
    <property type="term" value="F:flavin-dependent halogenase activity"/>
    <property type="evidence" value="ECO:0007669"/>
    <property type="project" value="UniProtKB-ARBA"/>
</dbReference>
<dbReference type="OrthoDB" id="3340390at2759"/>
<keyword evidence="8" id="KW-1185">Reference proteome</keyword>
<evidence type="ECO:0000256" key="1">
    <source>
        <dbReference type="ARBA" id="ARBA00005706"/>
    </source>
</evidence>
<organism evidence="7 8">
    <name type="scientific">Gloeophyllum trabeum (strain ATCC 11539 / FP-39264 / Madison 617)</name>
    <name type="common">Brown rot fungus</name>
    <dbReference type="NCBI Taxonomy" id="670483"/>
    <lineage>
        <taxon>Eukaryota</taxon>
        <taxon>Fungi</taxon>
        <taxon>Dikarya</taxon>
        <taxon>Basidiomycota</taxon>
        <taxon>Agaricomycotina</taxon>
        <taxon>Agaricomycetes</taxon>
        <taxon>Gloeophyllales</taxon>
        <taxon>Gloeophyllaceae</taxon>
        <taxon>Gloeophyllum</taxon>
    </lineage>
</organism>
<comment type="catalytic activity">
    <reaction evidence="5">
        <text>melleolide F + FADH2 + chloride + O2 = 6'-chloromelleolide F + FAD + 2 H2O + H(+)</text>
        <dbReference type="Rhea" id="RHEA:67160"/>
        <dbReference type="ChEBI" id="CHEBI:15377"/>
        <dbReference type="ChEBI" id="CHEBI:15378"/>
        <dbReference type="ChEBI" id="CHEBI:15379"/>
        <dbReference type="ChEBI" id="CHEBI:17996"/>
        <dbReference type="ChEBI" id="CHEBI:57692"/>
        <dbReference type="ChEBI" id="CHEBI:58307"/>
        <dbReference type="ChEBI" id="CHEBI:167712"/>
        <dbReference type="ChEBI" id="CHEBI:167713"/>
    </reaction>
    <physiologicalReaction direction="left-to-right" evidence="5">
        <dbReference type="Rhea" id="RHEA:67161"/>
    </physiologicalReaction>
</comment>
<dbReference type="OMA" id="HYVIRSA"/>
<dbReference type="AlphaFoldDB" id="S7PYD2"/>
<evidence type="ECO:0000256" key="2">
    <source>
        <dbReference type="ARBA" id="ARBA00022630"/>
    </source>
</evidence>
<evidence type="ECO:0000256" key="5">
    <source>
        <dbReference type="ARBA" id="ARBA00049364"/>
    </source>
</evidence>
<dbReference type="GO" id="GO:0044550">
    <property type="term" value="P:secondary metabolite biosynthetic process"/>
    <property type="evidence" value="ECO:0007669"/>
    <property type="project" value="UniProtKB-ARBA"/>
</dbReference>
<sequence>MSDLPFNATVLVIGGGPAGAYASAILAQEGIDVVCCEATQFPRYHIGESLLASVKAFLSLVDAVEKIDAHGFHPKPGSAIKFRPDRPEAYTDFIAVNPKNGAWNVTRSEFDEILLNHAAEKGAKVFQQTRIESVAFTDGRPVSAQWKRGDETGTISFNYLIDCSGRQGVLSSKYLKNRHHNATLRNVATWGYWTGKRGVYGQGTTREGAIFLEGLINGSPGWVWYIPLADKVSVGVVMHETDNIRLRKEHGSVRQHYLRSLERAPGVCDLLKDSQLQGDVQSASDYSYSATSYAGEGWRLAGDAASFIDPFFSSGVHLAFNGGLSAAISVLASLRGDVPEQRAAAYHDKKVSLAYTRFLLVVLSAYKQLRYQDMDVLCDVDTGNFNAAFDILRPVIQGTGDVAASQTRAATEETLS</sequence>
<dbReference type="PANTHER" id="PTHR43747:SF5">
    <property type="entry name" value="FAD-BINDING DOMAIN-CONTAINING PROTEIN"/>
    <property type="match status" value="1"/>
</dbReference>
<evidence type="ECO:0000259" key="6">
    <source>
        <dbReference type="Pfam" id="PF01494"/>
    </source>
</evidence>
<evidence type="ECO:0000256" key="4">
    <source>
        <dbReference type="ARBA" id="ARBA00023002"/>
    </source>
</evidence>
<dbReference type="InterPro" id="IPR036188">
    <property type="entry name" value="FAD/NAD-bd_sf"/>
</dbReference>
<dbReference type="Pfam" id="PF01494">
    <property type="entry name" value="FAD_binding_3"/>
    <property type="match status" value="1"/>
</dbReference>
<dbReference type="Gene3D" id="3.50.50.60">
    <property type="entry name" value="FAD/NAD(P)-binding domain"/>
    <property type="match status" value="1"/>
</dbReference>